<organism evidence="1">
    <name type="scientific">Arundo donax</name>
    <name type="common">Giant reed</name>
    <name type="synonym">Donax arundinaceus</name>
    <dbReference type="NCBI Taxonomy" id="35708"/>
    <lineage>
        <taxon>Eukaryota</taxon>
        <taxon>Viridiplantae</taxon>
        <taxon>Streptophyta</taxon>
        <taxon>Embryophyta</taxon>
        <taxon>Tracheophyta</taxon>
        <taxon>Spermatophyta</taxon>
        <taxon>Magnoliopsida</taxon>
        <taxon>Liliopsida</taxon>
        <taxon>Poales</taxon>
        <taxon>Poaceae</taxon>
        <taxon>PACMAD clade</taxon>
        <taxon>Arundinoideae</taxon>
        <taxon>Arundineae</taxon>
        <taxon>Arundo</taxon>
    </lineage>
</organism>
<accession>A0A0A8Z4X9</accession>
<sequence length="35" mass="4489">MQRMVRWTWRRTWWPRTTACSRTSLRRARRARLAK</sequence>
<dbReference type="AlphaFoldDB" id="A0A0A8Z4X9"/>
<protein>
    <submittedName>
        <fullName evidence="1">Uncharacterized protein</fullName>
    </submittedName>
</protein>
<reference evidence="1" key="2">
    <citation type="journal article" date="2015" name="Data Brief">
        <title>Shoot transcriptome of the giant reed, Arundo donax.</title>
        <authorList>
            <person name="Barrero R.A."/>
            <person name="Guerrero F.D."/>
            <person name="Moolhuijzen P."/>
            <person name="Goolsby J.A."/>
            <person name="Tidwell J."/>
            <person name="Bellgard S.E."/>
            <person name="Bellgard M.I."/>
        </authorList>
    </citation>
    <scope>NUCLEOTIDE SEQUENCE</scope>
    <source>
        <tissue evidence="1">Shoot tissue taken approximately 20 cm above the soil surface</tissue>
    </source>
</reference>
<dbReference type="EMBL" id="GBRH01265162">
    <property type="protein sequence ID" value="JAD32733.1"/>
    <property type="molecule type" value="Transcribed_RNA"/>
</dbReference>
<proteinExistence type="predicted"/>
<reference evidence="1" key="1">
    <citation type="submission" date="2014-09" db="EMBL/GenBank/DDBJ databases">
        <authorList>
            <person name="Magalhaes I.L.F."/>
            <person name="Oliveira U."/>
            <person name="Santos F.R."/>
            <person name="Vidigal T.H.D.A."/>
            <person name="Brescovit A.D."/>
            <person name="Santos A.J."/>
        </authorList>
    </citation>
    <scope>NUCLEOTIDE SEQUENCE</scope>
    <source>
        <tissue evidence="1">Shoot tissue taken approximately 20 cm above the soil surface</tissue>
    </source>
</reference>
<name>A0A0A8Z4X9_ARUDO</name>
<evidence type="ECO:0000313" key="1">
    <source>
        <dbReference type="EMBL" id="JAD32733.1"/>
    </source>
</evidence>